<feature type="transmembrane region" description="Helical" evidence="2">
    <location>
        <begin position="978"/>
        <end position="999"/>
    </location>
</feature>
<dbReference type="Pfam" id="PF00873">
    <property type="entry name" value="ACR_tran"/>
    <property type="match status" value="1"/>
</dbReference>
<dbReference type="RefSeq" id="WP_066922289.1">
    <property type="nucleotide sequence ID" value="NZ_CP011971.1"/>
</dbReference>
<feature type="transmembrane region" description="Helical" evidence="2">
    <location>
        <begin position="881"/>
        <end position="905"/>
    </location>
</feature>
<dbReference type="EMBL" id="CP011971">
    <property type="protein sequence ID" value="AMN48312.1"/>
    <property type="molecule type" value="Genomic_DNA"/>
</dbReference>
<evidence type="ECO:0000313" key="3">
    <source>
        <dbReference type="EMBL" id="AMN48312.1"/>
    </source>
</evidence>
<evidence type="ECO:0000256" key="2">
    <source>
        <dbReference type="SAM" id="Phobius"/>
    </source>
</evidence>
<feature type="transmembrane region" description="Helical" evidence="2">
    <location>
        <begin position="383"/>
        <end position="406"/>
    </location>
</feature>
<proteinExistence type="predicted"/>
<dbReference type="PATRIC" id="fig|465721.4.peg.3129"/>
<dbReference type="Gene3D" id="3.30.70.1440">
    <property type="entry name" value="Multidrug efflux transporter AcrB pore domain"/>
    <property type="match status" value="1"/>
</dbReference>
<accession>A0A127FD65</accession>
<sequence>MSFLEFPIRRYQFTLVAFAMLVALGITSFLNIPRQEDPYFPLAAFQITAIYPGAEPQDVERRIAKPIEDRLSELDDLKSVESHSKDGVAVILAEFYSLVDADRKYDEVVREINALRVLLPPELAKLEIRKINPGLVNIVQFALVSADASYRELEDQARNLKDTLKSVDGVRTAETWAYPPRELRIALDLPRMAELQLNSEQVLQALQGANANVPGGSIDIGSRNFTLKTSGSYKSLEEVRDTVVAVTQHRMVRVRDIAEVSWNTQEHGYVGRYNGQRAVFVTANQKDSYNIFGVRDRILEAAQQFQEQLPRHIRLELGFDQSRNVASRLNRLSADFAIAIALVAITLLPLGLRAAGVVMISIPLSLAIGISILHFLGYSLNQISIAGFVVALGLLVDDSIVVVENIARFLRAGHSRVQAAVLATKQIFQAIVGCTATIMFAFLPLMLLTGNAGKFIRVLPTTVVATVAASLLVALTIIPFLASRMLSGHQAPEGNRVLQALTQGIHRFYQPLLHRALARPRWTVWGSLAVCLAVMLIVAGIIGFSLFPKADTPHFLVVVETPDGSSLAETDKALRFVEARLQDMPQVDWFFTNLGHGNPQIYYNEMGNEGDASYGDIFVRLTSYDTRKTPRLLDELRQRLAHYPNARIYVREFQNGPPITAPIAIRVIGHDLDRLYALAAQVEKLVAATPGTRDVENPVRIQRTNLKLEVDAQKAALLGVSTAELDRATRLAVAGLPAGRYQDLDGEQYDIVLRSPMNARASLTALEQVRVATSTGQTLPLSQLADLQFSAAPTRIHRYNRDRAVVISAEVRSGYNTDKVTGAVLQRLNQMEWPRGYHYVPGGELESRTESFDGLQSATIIALLGIIAVLVLEFGSFKSTLIVLTVVPFGIAGGIVMLALTGYSISFTATIGFIALLGIETKNSILLVDFTNRLRADGVPLDEAIERAGEIRFLPILLTSATAIGGLMPLALQNSGMYSPLAWVIIGGLISSTFVARIVTPVVYKLIPPAIAMNPHRGLADTAVLR</sequence>
<feature type="transmembrane region" description="Helical" evidence="2">
    <location>
        <begin position="357"/>
        <end position="377"/>
    </location>
</feature>
<keyword evidence="2" id="KW-0472">Membrane</keyword>
<dbReference type="SUPFAM" id="SSF82866">
    <property type="entry name" value="Multidrug efflux transporter AcrB transmembrane domain"/>
    <property type="match status" value="2"/>
</dbReference>
<protein>
    <submittedName>
        <fullName evidence="3">Multidrug transporter AcrB</fullName>
    </submittedName>
</protein>
<feature type="coiled-coil region" evidence="1">
    <location>
        <begin position="143"/>
        <end position="212"/>
    </location>
</feature>
<dbReference type="InterPro" id="IPR027463">
    <property type="entry name" value="AcrB_DN_DC_subdom"/>
</dbReference>
<feature type="transmembrane region" description="Helical" evidence="2">
    <location>
        <begin position="459"/>
        <end position="482"/>
    </location>
</feature>
<dbReference type="SUPFAM" id="SSF82693">
    <property type="entry name" value="Multidrug efflux transporter AcrB pore domain, PN1, PN2, PC1 and PC2 subdomains"/>
    <property type="match status" value="3"/>
</dbReference>
<dbReference type="SUPFAM" id="SSF82714">
    <property type="entry name" value="Multidrug efflux transporter AcrB TolC docking domain, DN and DC subdomains"/>
    <property type="match status" value="2"/>
</dbReference>
<dbReference type="PRINTS" id="PR00702">
    <property type="entry name" value="ACRIFLAVINRP"/>
</dbReference>
<dbReference type="STRING" id="465721.ACG33_14635"/>
<feature type="transmembrane region" description="Helical" evidence="2">
    <location>
        <begin position="332"/>
        <end position="350"/>
    </location>
</feature>
<reference evidence="3 4" key="1">
    <citation type="submission" date="2015-06" db="EMBL/GenBank/DDBJ databases">
        <title>A Comprehensive Approach to Explore the Metabolic and Phylogenetic Diversity of Bacterial Steroid Degradation in the Environment: Testosterone as an Example.</title>
        <authorList>
            <person name="Yang F.-C."/>
            <person name="Chen Y.-L."/>
            <person name="Yu C.-P."/>
            <person name="Tang S.-L."/>
            <person name="Wang P.-H."/>
            <person name="Ismail W."/>
            <person name="Wang C.-H."/>
            <person name="Yang C.-Y."/>
            <person name="Chiang Y.-R."/>
        </authorList>
    </citation>
    <scope>NUCLEOTIDE SEQUENCE [LARGE SCALE GENOMIC DNA]</scope>
    <source>
        <strain evidence="3 4">DSM 18526</strain>
    </source>
</reference>
<dbReference type="KEGG" id="sdf:ACG33_14635"/>
<dbReference type="AlphaFoldDB" id="A0A127FD65"/>
<dbReference type="Gene3D" id="1.20.1640.10">
    <property type="entry name" value="Multidrug efflux transporter AcrB transmembrane domain"/>
    <property type="match status" value="2"/>
</dbReference>
<feature type="transmembrane region" description="Helical" evidence="2">
    <location>
        <begin position="911"/>
        <end position="930"/>
    </location>
</feature>
<feature type="transmembrane region" description="Helical" evidence="2">
    <location>
        <begin position="951"/>
        <end position="972"/>
    </location>
</feature>
<organism evidence="3 4">
    <name type="scientific">Steroidobacter denitrificans</name>
    <dbReference type="NCBI Taxonomy" id="465721"/>
    <lineage>
        <taxon>Bacteria</taxon>
        <taxon>Pseudomonadati</taxon>
        <taxon>Pseudomonadota</taxon>
        <taxon>Gammaproteobacteria</taxon>
        <taxon>Steroidobacterales</taxon>
        <taxon>Steroidobacteraceae</taxon>
        <taxon>Steroidobacter</taxon>
    </lineage>
</organism>
<feature type="transmembrane region" description="Helical" evidence="2">
    <location>
        <begin position="427"/>
        <end position="447"/>
    </location>
</feature>
<keyword evidence="4" id="KW-1185">Reference proteome</keyword>
<dbReference type="Gene3D" id="3.30.70.1320">
    <property type="entry name" value="Multidrug efflux transporter AcrB pore domain like"/>
    <property type="match status" value="1"/>
</dbReference>
<dbReference type="PANTHER" id="PTHR32063:SF24">
    <property type="entry name" value="CATION EFFLUX SYSTEM (ACRB_ACRD_ACRF FAMILY)"/>
    <property type="match status" value="1"/>
</dbReference>
<evidence type="ECO:0000256" key="1">
    <source>
        <dbReference type="SAM" id="Coils"/>
    </source>
</evidence>
<dbReference type="Gene3D" id="3.30.2090.10">
    <property type="entry name" value="Multidrug efflux transporter AcrB TolC docking domain, DN and DC subdomains"/>
    <property type="match status" value="2"/>
</dbReference>
<name>A0A127FD65_STEDE</name>
<feature type="transmembrane region" description="Helical" evidence="2">
    <location>
        <begin position="12"/>
        <end position="32"/>
    </location>
</feature>
<keyword evidence="1" id="KW-0175">Coiled coil</keyword>
<dbReference type="PANTHER" id="PTHR32063">
    <property type="match status" value="1"/>
</dbReference>
<dbReference type="Proteomes" id="UP000070250">
    <property type="component" value="Chromosome"/>
</dbReference>
<feature type="transmembrane region" description="Helical" evidence="2">
    <location>
        <begin position="855"/>
        <end position="874"/>
    </location>
</feature>
<dbReference type="GO" id="GO:0005886">
    <property type="term" value="C:plasma membrane"/>
    <property type="evidence" value="ECO:0007669"/>
    <property type="project" value="TreeGrafter"/>
</dbReference>
<keyword evidence="2" id="KW-0812">Transmembrane</keyword>
<keyword evidence="2" id="KW-1133">Transmembrane helix</keyword>
<gene>
    <name evidence="3" type="ORF">ACG33_14635</name>
</gene>
<feature type="transmembrane region" description="Helical" evidence="2">
    <location>
        <begin position="522"/>
        <end position="547"/>
    </location>
</feature>
<dbReference type="Gene3D" id="3.30.70.1430">
    <property type="entry name" value="Multidrug efflux transporter AcrB pore domain"/>
    <property type="match status" value="2"/>
</dbReference>
<dbReference type="InterPro" id="IPR001036">
    <property type="entry name" value="Acrflvin-R"/>
</dbReference>
<evidence type="ECO:0000313" key="4">
    <source>
        <dbReference type="Proteomes" id="UP000070250"/>
    </source>
</evidence>
<dbReference type="OrthoDB" id="9757940at2"/>
<dbReference type="GO" id="GO:0042910">
    <property type="term" value="F:xenobiotic transmembrane transporter activity"/>
    <property type="evidence" value="ECO:0007669"/>
    <property type="project" value="TreeGrafter"/>
</dbReference>